<sequence length="1003" mass="113859">MGIDVKETGATLWKVLGFSMNTSIKFMRNHPVLSGVSMFLLALYVILPSLFFFLIYSSPVLACGVVYAREKMGLSFPSSGSKSCGGEKDGVRCHLRQQRSVRRNARMQVEEWDSQTSEEEKDKVILTSLYNDLLGRKPHFEESPKAIETEVVEDNEKSVGEEDSQMSYVNVEEPMVCNKIKEEKEEMREEMSNANEHWVSEIDRDRRLESLVARRRTKRLFKLALHQHNKLQAEETASPTHNNNLRINIPGKNNNNPFEKRRNYYPSDDDSTVMGLQVPSSAPSVMLQARNPFDIPYDPQEERPILSGDSFDQEFSFLDHKDMFFSRHESFSRFGDLLSPEHAQCMDSPASTSDISTTRKRLDLENEYEQNTIEDDNKCVESGKLEVNNETDSNNEDDDDDSSCSEESESEHNRFNKAELREAISHTMDNYPSFLVNQARNNIPSPLPRGLAPPKIDDNNMFYARRREHSHSRTFSMASDMQVEVSEIGSPPTTVDWLDEWSNDGESYIYDTDIDREVIRREESCKSVSSQCQSKEDNSWLETKPVAEHLRMADDMYTRSQAEEDFDQKFSSLSDVSKPTRGLLFHTSVSLSSITEEPETIFDSVDGGTSENMNILTTNLVDQISPDSSTMKFLDEEVIDVQPLENNDLCGSPNIMDSDIIHHQQKDQILNSIQGEYDTNQIHMKNENTNRKEYEAAQSLLDASLDIPYIESFEREKNEKEEEEEPELNDFRKEVTIQAENKALQGDLKSSPSHVLTKLLESEATVENGLELGKSTDVYAKPIELEKTHDDVLEASSSHSSQLLENYGDAENGSDLFLLQVQDSNNSALDESSEHPLSNEVESSRLSKDICGESAQVFNNITNVEEESTVSEGTHNSQGSKPWTQQHCTDSFERISARTLEITQQAEHDAIYPNKVSQDITEDIFAASAKDSTANKKNDEEKLKPDEQVIEQAVEKELELDLQSMHHNTGLVSKEDDEESKKVNGGSAQGRDHDNKDRNRDLG</sequence>
<feature type="region of interest" description="Disordered" evidence="1">
    <location>
        <begin position="231"/>
        <end position="258"/>
    </location>
</feature>
<evidence type="ECO:0000313" key="4">
    <source>
        <dbReference type="Proteomes" id="UP000011750"/>
    </source>
</evidence>
<organism evidence="3 4">
    <name type="scientific">Brassica campestris</name>
    <name type="common">Field mustard</name>
    <dbReference type="NCBI Taxonomy" id="3711"/>
    <lineage>
        <taxon>Eukaryota</taxon>
        <taxon>Viridiplantae</taxon>
        <taxon>Streptophyta</taxon>
        <taxon>Embryophyta</taxon>
        <taxon>Tracheophyta</taxon>
        <taxon>Spermatophyta</taxon>
        <taxon>Magnoliopsida</taxon>
        <taxon>eudicotyledons</taxon>
        <taxon>Gunneridae</taxon>
        <taxon>Pentapetalae</taxon>
        <taxon>rosids</taxon>
        <taxon>malvids</taxon>
        <taxon>Brassicales</taxon>
        <taxon>Brassicaceae</taxon>
        <taxon>Brassiceae</taxon>
        <taxon>Brassica</taxon>
    </lineage>
</organism>
<keyword evidence="2" id="KW-0472">Membrane</keyword>
<dbReference type="EnsemblPlants" id="Bra006742.1">
    <property type="protein sequence ID" value="Bra006742.1-P"/>
    <property type="gene ID" value="Bra006742"/>
</dbReference>
<dbReference type="Proteomes" id="UP000011750">
    <property type="component" value="Chromosome A03"/>
</dbReference>
<keyword evidence="2" id="KW-0812">Transmembrane</keyword>
<feature type="transmembrane region" description="Helical" evidence="2">
    <location>
        <begin position="32"/>
        <end position="56"/>
    </location>
</feature>
<feature type="compositionally biased region" description="Basic and acidic residues" evidence="1">
    <location>
        <begin position="990"/>
        <end position="1003"/>
    </location>
</feature>
<dbReference type="eggNOG" id="ENOG502QZQ3">
    <property type="taxonomic scope" value="Eukaryota"/>
</dbReference>
<dbReference type="OMA" id="CGSPNIM"/>
<feature type="compositionally biased region" description="Polar residues" evidence="1">
    <location>
        <begin position="235"/>
        <end position="257"/>
    </location>
</feature>
<reference evidence="3" key="3">
    <citation type="submission" date="2023-03" db="UniProtKB">
        <authorList>
            <consortium name="EnsemblPlants"/>
        </authorList>
    </citation>
    <scope>IDENTIFICATION</scope>
    <source>
        <strain evidence="3">cv. Chiifu-401-42</strain>
    </source>
</reference>
<dbReference type="HOGENOM" id="CLU_287064_0_0_1"/>
<keyword evidence="2" id="KW-1133">Transmembrane helix</keyword>
<evidence type="ECO:0000313" key="3">
    <source>
        <dbReference type="EnsemblPlants" id="Bra006742.1-P"/>
    </source>
</evidence>
<feature type="compositionally biased region" description="Acidic residues" evidence="1">
    <location>
        <begin position="393"/>
        <end position="409"/>
    </location>
</feature>
<evidence type="ECO:0000256" key="1">
    <source>
        <dbReference type="SAM" id="MobiDB-lite"/>
    </source>
</evidence>
<feature type="region of interest" description="Disordered" evidence="1">
    <location>
        <begin position="928"/>
        <end position="947"/>
    </location>
</feature>
<dbReference type="AlphaFoldDB" id="M4CRA1"/>
<reference evidence="3 4" key="2">
    <citation type="journal article" date="2018" name="Hortic Res">
        <title>Improved Brassica rapa reference genome by single-molecule sequencing and chromosome conformation capture technologies.</title>
        <authorList>
            <person name="Zhang L."/>
            <person name="Cai X."/>
            <person name="Wu J."/>
            <person name="Liu M."/>
            <person name="Grob S."/>
            <person name="Cheng F."/>
            <person name="Liang J."/>
            <person name="Cai C."/>
            <person name="Liu Z."/>
            <person name="Liu B."/>
            <person name="Wang F."/>
            <person name="Li S."/>
            <person name="Liu F."/>
            <person name="Li X."/>
            <person name="Cheng L."/>
            <person name="Yang W."/>
            <person name="Li M.H."/>
            <person name="Grossniklaus U."/>
            <person name="Zheng H."/>
            <person name="Wang X."/>
        </authorList>
    </citation>
    <scope>NUCLEOTIDE SEQUENCE [LARGE SCALE GENOMIC DNA]</scope>
    <source>
        <strain evidence="3 4">cv. Chiifu-401-42</strain>
    </source>
</reference>
<dbReference type="STRING" id="51351.M4CRA1"/>
<dbReference type="PANTHER" id="PTHR33870:SF19">
    <property type="entry name" value="LRR PROTEIN"/>
    <property type="match status" value="1"/>
</dbReference>
<dbReference type="InParanoid" id="M4CRA1"/>
<dbReference type="PANTHER" id="PTHR33870">
    <property type="entry name" value="CARDIOMYOPATHY-ASSOCIATED PROTEIN"/>
    <property type="match status" value="1"/>
</dbReference>
<feature type="region of interest" description="Disordered" evidence="1">
    <location>
        <begin position="825"/>
        <end position="845"/>
    </location>
</feature>
<feature type="region of interest" description="Disordered" evidence="1">
    <location>
        <begin position="961"/>
        <end position="1003"/>
    </location>
</feature>
<name>M4CRA1_BRACM</name>
<dbReference type="Gramene" id="Bra006742.1">
    <property type="protein sequence ID" value="Bra006742.1-P"/>
    <property type="gene ID" value="Bra006742"/>
</dbReference>
<evidence type="ECO:0000256" key="2">
    <source>
        <dbReference type="SAM" id="Phobius"/>
    </source>
</evidence>
<dbReference type="GeneID" id="103856661"/>
<accession>M4CRA1</accession>
<dbReference type="KEGG" id="brp:103856661"/>
<reference evidence="3 4" key="1">
    <citation type="journal article" date="2011" name="Nat. Genet.">
        <title>The genome of the mesopolyploid crop species Brassica rapa.</title>
        <authorList>
            <consortium name="Brassica rapa Genome Sequencing Project Consortium"/>
            <person name="Wang X."/>
            <person name="Wang H."/>
            <person name="Wang J."/>
            <person name="Sun R."/>
            <person name="Wu J."/>
            <person name="Liu S."/>
            <person name="Bai Y."/>
            <person name="Mun J.H."/>
            <person name="Bancroft I."/>
            <person name="Cheng F."/>
            <person name="Huang S."/>
            <person name="Li X."/>
            <person name="Hua W."/>
            <person name="Wang J."/>
            <person name="Wang X."/>
            <person name="Freeling M."/>
            <person name="Pires J.C."/>
            <person name="Paterson A.H."/>
            <person name="Chalhoub B."/>
            <person name="Wang B."/>
            <person name="Hayward A."/>
            <person name="Sharpe A.G."/>
            <person name="Park B.S."/>
            <person name="Weisshaar B."/>
            <person name="Liu B."/>
            <person name="Li B."/>
            <person name="Liu B."/>
            <person name="Tong C."/>
            <person name="Song C."/>
            <person name="Duran C."/>
            <person name="Peng C."/>
            <person name="Geng C."/>
            <person name="Koh C."/>
            <person name="Lin C."/>
            <person name="Edwards D."/>
            <person name="Mu D."/>
            <person name="Shen D."/>
            <person name="Soumpourou E."/>
            <person name="Li F."/>
            <person name="Fraser F."/>
            <person name="Conant G."/>
            <person name="Lassalle G."/>
            <person name="King G.J."/>
            <person name="Bonnema G."/>
            <person name="Tang H."/>
            <person name="Wang H."/>
            <person name="Belcram H."/>
            <person name="Zhou H."/>
            <person name="Hirakawa H."/>
            <person name="Abe H."/>
            <person name="Guo H."/>
            <person name="Wang H."/>
            <person name="Jin H."/>
            <person name="Parkin I.A."/>
            <person name="Batley J."/>
            <person name="Kim J.S."/>
            <person name="Just J."/>
            <person name="Li J."/>
            <person name="Xu J."/>
            <person name="Deng J."/>
            <person name="Kim J.A."/>
            <person name="Li J."/>
            <person name="Yu J."/>
            <person name="Meng J."/>
            <person name="Wang J."/>
            <person name="Min J."/>
            <person name="Poulain J."/>
            <person name="Wang J."/>
            <person name="Hatakeyama K."/>
            <person name="Wu K."/>
            <person name="Wang L."/>
            <person name="Fang L."/>
            <person name="Trick M."/>
            <person name="Links M.G."/>
            <person name="Zhao M."/>
            <person name="Jin M."/>
            <person name="Ramchiary N."/>
            <person name="Drou N."/>
            <person name="Berkman P.J."/>
            <person name="Cai Q."/>
            <person name="Huang Q."/>
            <person name="Li R."/>
            <person name="Tabata S."/>
            <person name="Cheng S."/>
            <person name="Zhang S."/>
            <person name="Zhang S."/>
            <person name="Huang S."/>
            <person name="Sato S."/>
            <person name="Sun S."/>
            <person name="Kwon S.J."/>
            <person name="Choi S.R."/>
            <person name="Lee T.H."/>
            <person name="Fan W."/>
            <person name="Zhao X."/>
            <person name="Tan X."/>
            <person name="Xu X."/>
            <person name="Wang Y."/>
            <person name="Qiu Y."/>
            <person name="Yin Y."/>
            <person name="Li Y."/>
            <person name="Du Y."/>
            <person name="Liao Y."/>
            <person name="Lim Y."/>
            <person name="Narusaka Y."/>
            <person name="Wang Y."/>
            <person name="Wang Z."/>
            <person name="Li Z."/>
            <person name="Wang Z."/>
            <person name="Xiong Z."/>
            <person name="Zhang Z."/>
        </authorList>
    </citation>
    <scope>NUCLEOTIDE SEQUENCE [LARGE SCALE GENOMIC DNA]</scope>
    <source>
        <strain evidence="3 4">cv. Chiifu-401-42</strain>
    </source>
</reference>
<feature type="compositionally biased region" description="Basic and acidic residues" evidence="1">
    <location>
        <begin position="933"/>
        <end position="947"/>
    </location>
</feature>
<dbReference type="RefSeq" id="XP_009132025.1">
    <property type="nucleotide sequence ID" value="XM_009133777.2"/>
</dbReference>
<proteinExistence type="predicted"/>
<feature type="region of interest" description="Disordered" evidence="1">
    <location>
        <begin position="386"/>
        <end position="414"/>
    </location>
</feature>
<dbReference type="OrthoDB" id="1908091at2759"/>
<keyword evidence="4" id="KW-1185">Reference proteome</keyword>
<protein>
    <submittedName>
        <fullName evidence="3">Uncharacterized protein</fullName>
    </submittedName>
</protein>